<evidence type="ECO:0000313" key="3">
    <source>
        <dbReference type="Proteomes" id="UP000252139"/>
    </source>
</evidence>
<dbReference type="OrthoDB" id="415359at2759"/>
<organism evidence="2 3">
    <name type="scientific">Rhizopus azygosporus</name>
    <name type="common">Rhizopus microsporus var. azygosporus</name>
    <dbReference type="NCBI Taxonomy" id="86630"/>
    <lineage>
        <taxon>Eukaryota</taxon>
        <taxon>Fungi</taxon>
        <taxon>Fungi incertae sedis</taxon>
        <taxon>Mucoromycota</taxon>
        <taxon>Mucoromycotina</taxon>
        <taxon>Mucoromycetes</taxon>
        <taxon>Mucorales</taxon>
        <taxon>Mucorineae</taxon>
        <taxon>Rhizopodaceae</taxon>
        <taxon>Rhizopus</taxon>
    </lineage>
</organism>
<dbReference type="Pfam" id="PF10154">
    <property type="entry name" value="Fy-3"/>
    <property type="match status" value="1"/>
</dbReference>
<dbReference type="EMBL" id="PJQL01005569">
    <property type="protein sequence ID" value="RCH77892.1"/>
    <property type="molecule type" value="Genomic_DNA"/>
</dbReference>
<dbReference type="STRING" id="86630.A0A367IJP0"/>
<accession>A0A367IJP0</accession>
<dbReference type="PANTHER" id="PTHR16525:SF0">
    <property type="entry name" value="PROTEIN C12ORF4"/>
    <property type="match status" value="1"/>
</dbReference>
<dbReference type="PANTHER" id="PTHR16525">
    <property type="entry name" value="PROTEIN C12ORF4"/>
    <property type="match status" value="1"/>
</dbReference>
<feature type="non-terminal residue" evidence="2">
    <location>
        <position position="1"/>
    </location>
</feature>
<evidence type="ECO:0000313" key="2">
    <source>
        <dbReference type="EMBL" id="RCH77892.1"/>
    </source>
</evidence>
<evidence type="ECO:0000256" key="1">
    <source>
        <dbReference type="SAM" id="MobiDB-lite"/>
    </source>
</evidence>
<keyword evidence="3" id="KW-1185">Reference proteome</keyword>
<dbReference type="GO" id="GO:0005737">
    <property type="term" value="C:cytoplasm"/>
    <property type="evidence" value="ECO:0007669"/>
    <property type="project" value="TreeGrafter"/>
</dbReference>
<feature type="compositionally biased region" description="Basic and acidic residues" evidence="1">
    <location>
        <begin position="88"/>
        <end position="98"/>
    </location>
</feature>
<gene>
    <name evidence="2" type="ORF">CU097_000316</name>
</gene>
<sequence>LESSYTLAIQELYVSRDHELANIKARQVHAKEIESSSANMTSLFTRHVEEMELFEATWQSDILQLQQTQRQEYREFVIELYREYQNRSEEKPDGKEMVEAAASRVKAWDHPDTGNGEYTEGVKSIQEMGFAKDQAETALMLSNQS</sequence>
<reference evidence="2 3" key="1">
    <citation type="journal article" date="2018" name="G3 (Bethesda)">
        <title>Phylogenetic and Phylogenomic Definition of Rhizopus Species.</title>
        <authorList>
            <person name="Gryganskyi A.P."/>
            <person name="Golan J."/>
            <person name="Dolatabadi S."/>
            <person name="Mondo S."/>
            <person name="Robb S."/>
            <person name="Idnurm A."/>
            <person name="Muszewska A."/>
            <person name="Steczkiewicz K."/>
            <person name="Masonjones S."/>
            <person name="Liao H.L."/>
            <person name="Gajdeczka M.T."/>
            <person name="Anike F."/>
            <person name="Vuek A."/>
            <person name="Anishchenko I.M."/>
            <person name="Voigt K."/>
            <person name="de Hoog G.S."/>
            <person name="Smith M.E."/>
            <person name="Heitman J."/>
            <person name="Vilgalys R."/>
            <person name="Stajich J.E."/>
        </authorList>
    </citation>
    <scope>NUCLEOTIDE SEQUENCE [LARGE SCALE GENOMIC DNA]</scope>
    <source>
        <strain evidence="2 3">CBS 357.93</strain>
    </source>
</reference>
<proteinExistence type="predicted"/>
<name>A0A367IJP0_RHIAZ</name>
<dbReference type="AlphaFoldDB" id="A0A367IJP0"/>
<feature type="non-terminal residue" evidence="2">
    <location>
        <position position="145"/>
    </location>
</feature>
<dbReference type="InterPro" id="IPR019311">
    <property type="entry name" value="Fy-3"/>
</dbReference>
<dbReference type="Proteomes" id="UP000252139">
    <property type="component" value="Unassembled WGS sequence"/>
</dbReference>
<evidence type="ECO:0008006" key="4">
    <source>
        <dbReference type="Google" id="ProtNLM"/>
    </source>
</evidence>
<feature type="region of interest" description="Disordered" evidence="1">
    <location>
        <begin position="88"/>
        <end position="119"/>
    </location>
</feature>
<protein>
    <recommendedName>
        <fullName evidence="4">UBA domain-containing protein</fullName>
    </recommendedName>
</protein>
<comment type="caution">
    <text evidence="2">The sequence shown here is derived from an EMBL/GenBank/DDBJ whole genome shotgun (WGS) entry which is preliminary data.</text>
</comment>